<dbReference type="Gene3D" id="3.30.460.10">
    <property type="entry name" value="Beta Polymerase, domain 2"/>
    <property type="match status" value="1"/>
</dbReference>
<dbReference type="CDD" id="cd05403">
    <property type="entry name" value="NT_KNTase_like"/>
    <property type="match status" value="1"/>
</dbReference>
<feature type="domain" description="Polymerase beta nucleotidyltransferase" evidence="1">
    <location>
        <begin position="23"/>
        <end position="54"/>
    </location>
</feature>
<accession>A0ABV2J184</accession>
<keyword evidence="3" id="KW-1185">Reference proteome</keyword>
<reference evidence="2 3" key="1">
    <citation type="submission" date="2024-06" db="EMBL/GenBank/DDBJ databases">
        <title>Genomic Encyclopedia of Type Strains, Phase IV (KMG-IV): sequencing the most valuable type-strain genomes for metagenomic binning, comparative biology and taxonomic classification.</title>
        <authorList>
            <person name="Goeker M."/>
        </authorList>
    </citation>
    <scope>NUCLEOTIDE SEQUENCE [LARGE SCALE GENOMIC DNA]</scope>
    <source>
        <strain evidence="2 3">DSM 29780</strain>
    </source>
</reference>
<protein>
    <submittedName>
        <fullName evidence="2">Antitoxin ChpS</fullName>
    </submittedName>
</protein>
<dbReference type="Pfam" id="PF18765">
    <property type="entry name" value="Polbeta"/>
    <property type="match status" value="1"/>
</dbReference>
<dbReference type="Proteomes" id="UP001549047">
    <property type="component" value="Unassembled WGS sequence"/>
</dbReference>
<dbReference type="InterPro" id="IPR041633">
    <property type="entry name" value="Polbeta"/>
</dbReference>
<organism evidence="2 3">
    <name type="scientific">Rhizobium aquaticum</name>
    <dbReference type="NCBI Taxonomy" id="1549636"/>
    <lineage>
        <taxon>Bacteria</taxon>
        <taxon>Pseudomonadati</taxon>
        <taxon>Pseudomonadota</taxon>
        <taxon>Alphaproteobacteria</taxon>
        <taxon>Hyphomicrobiales</taxon>
        <taxon>Rhizobiaceae</taxon>
        <taxon>Rhizobium/Agrobacterium group</taxon>
        <taxon>Rhizobium</taxon>
    </lineage>
</organism>
<dbReference type="EMBL" id="JBEPMB010000004">
    <property type="protein sequence ID" value="MET3614519.1"/>
    <property type="molecule type" value="Genomic_DNA"/>
</dbReference>
<dbReference type="RefSeq" id="WP_354557020.1">
    <property type="nucleotide sequence ID" value="NZ_JBEPMB010000004.1"/>
</dbReference>
<name>A0ABV2J184_9HYPH</name>
<evidence type="ECO:0000259" key="1">
    <source>
        <dbReference type="Pfam" id="PF18765"/>
    </source>
</evidence>
<proteinExistence type="predicted"/>
<comment type="caution">
    <text evidence="2">The sequence shown here is derived from an EMBL/GenBank/DDBJ whole genome shotgun (WGS) entry which is preliminary data.</text>
</comment>
<evidence type="ECO:0000313" key="3">
    <source>
        <dbReference type="Proteomes" id="UP001549047"/>
    </source>
</evidence>
<evidence type="ECO:0000313" key="2">
    <source>
        <dbReference type="EMBL" id="MET3614519.1"/>
    </source>
</evidence>
<sequence>MAMIYPSTREAAGAFLEAARRMFPISGAMLFGSRARHDNSPESDADLAVFLKGDVGSFVGTKLAMADIAYDVLLEKGILIQPLPVWELEWQHPERYPNPRLLANIRRDGIAL</sequence>
<dbReference type="InterPro" id="IPR043519">
    <property type="entry name" value="NT_sf"/>
</dbReference>
<gene>
    <name evidence="2" type="ORF">ABID16_002856</name>
</gene>
<dbReference type="SUPFAM" id="SSF81301">
    <property type="entry name" value="Nucleotidyltransferase"/>
    <property type="match status" value="1"/>
</dbReference>